<dbReference type="PANTHER" id="PTHR31005:SF8">
    <property type="entry name" value="DUF4139 DOMAIN-CONTAINING PROTEIN"/>
    <property type="match status" value="1"/>
</dbReference>
<organism evidence="4 5">
    <name type="scientific">Dyadobacter soli</name>
    <dbReference type="NCBI Taxonomy" id="659014"/>
    <lineage>
        <taxon>Bacteria</taxon>
        <taxon>Pseudomonadati</taxon>
        <taxon>Bacteroidota</taxon>
        <taxon>Cytophagia</taxon>
        <taxon>Cytophagales</taxon>
        <taxon>Spirosomataceae</taxon>
        <taxon>Dyadobacter</taxon>
    </lineage>
</organism>
<feature type="domain" description="DUF4139" evidence="2">
    <location>
        <begin position="218"/>
        <end position="627"/>
    </location>
</feature>
<dbReference type="NCBIfam" id="TIGR02231">
    <property type="entry name" value="mucoidy inhibitor MuiA family protein"/>
    <property type="match status" value="2"/>
</dbReference>
<dbReference type="InterPro" id="IPR008969">
    <property type="entry name" value="CarboxyPept-like_regulatory"/>
</dbReference>
<dbReference type="SUPFAM" id="SSF49464">
    <property type="entry name" value="Carboxypeptidase regulatory domain-like"/>
    <property type="match status" value="1"/>
</dbReference>
<name>A0A1G7CYJ0_9BACT</name>
<dbReference type="RefSeq" id="WP_090148525.1">
    <property type="nucleotide sequence ID" value="NZ_FNAN01000005.1"/>
</dbReference>
<evidence type="ECO:0000313" key="5">
    <source>
        <dbReference type="Proteomes" id="UP000198748"/>
    </source>
</evidence>
<dbReference type="Pfam" id="PF13598">
    <property type="entry name" value="DUF4139"/>
    <property type="match status" value="1"/>
</dbReference>
<keyword evidence="5" id="KW-1185">Reference proteome</keyword>
<dbReference type="InterPro" id="IPR037291">
    <property type="entry name" value="DUF4139"/>
</dbReference>
<feature type="domain" description="DUF4140" evidence="3">
    <location>
        <begin position="35"/>
        <end position="133"/>
    </location>
</feature>
<evidence type="ECO:0000259" key="3">
    <source>
        <dbReference type="Pfam" id="PF13600"/>
    </source>
</evidence>
<dbReference type="AlphaFoldDB" id="A0A1G7CYJ0"/>
<dbReference type="Pfam" id="PF13600">
    <property type="entry name" value="DUF4140"/>
    <property type="match status" value="1"/>
</dbReference>
<gene>
    <name evidence="4" type="ORF">SAMN04487996_10559</name>
</gene>
<dbReference type="InterPro" id="IPR011935">
    <property type="entry name" value="CHP02231"/>
</dbReference>
<evidence type="ECO:0008006" key="6">
    <source>
        <dbReference type="Google" id="ProtNLM"/>
    </source>
</evidence>
<reference evidence="5" key="1">
    <citation type="submission" date="2016-10" db="EMBL/GenBank/DDBJ databases">
        <authorList>
            <person name="Varghese N."/>
            <person name="Submissions S."/>
        </authorList>
    </citation>
    <scope>NUCLEOTIDE SEQUENCE [LARGE SCALE GENOMIC DNA]</scope>
    <source>
        <strain evidence="5">DSM 25329</strain>
    </source>
</reference>
<sequence length="634" mass="71049">MRMLSVNSLIVALLLSLGQLMAQKSQVVNSTIRQVTIYRNGAEVTREISVSLDEGTHELIFKGLSGSLDKESIQLSGLADLTVLSVVPKMNYNQEEGKSKTVKQLEAKSEAVKEKIAFERGMEQIYKQEEEMLIKNQQLGGDKVVVKTLELKEAVEFQRKKLIEVLQKKLETSNNIKRWDDSLKVIGKELSPLITDSQKATIDIIVTVSSKKADQVKLELSYYVADAGWYPSYDAKLTDLNSPLSLQFKAGMFQYSGEDWKKVKLTLSTANPRDKVLSPLLKTWYWGYPNDYSQYQATPTDNLPGEKNISEVSGFVKDSENRPLPGVTVIIEGTNVGTATDANGFYQLAIPINLAPTQRFLHFSFIGYKTQSKPIVNRRIDTNLQEDLHALEEVVVVGYGGNARNKLGGRTAGVGISKNESIELNTNEREAPASVTYEIPMDYTLLSDGKTYAVNLKTEQIAGSYYEYLAVPKVRQEVFLNAYLPSWTNLNLLPGDVNLYLENNYVGKTRLDPAYAPDTLSLSFGVDKAVSVRREQVKSYTKKQFLGGSVTENRTYRIALRNTKKIPIRIVVKDQYPLARSKDIEVFDKSASDAKVEENTGELTWNLMLPAGESKELNLRYSVKYPKNGYRAGE</sequence>
<dbReference type="EMBL" id="FNAN01000005">
    <property type="protein sequence ID" value="SDE44349.1"/>
    <property type="molecule type" value="Genomic_DNA"/>
</dbReference>
<dbReference type="PANTHER" id="PTHR31005">
    <property type="entry name" value="DUF4139 DOMAIN-CONTAINING PROTEIN"/>
    <property type="match status" value="1"/>
</dbReference>
<accession>A0A1G7CYJ0</accession>
<protein>
    <recommendedName>
        <fullName evidence="6">Mucoidy inhibitor MuiA family protein</fullName>
    </recommendedName>
</protein>
<feature type="chain" id="PRO_5011643501" description="Mucoidy inhibitor MuiA family protein" evidence="1">
    <location>
        <begin position="23"/>
        <end position="634"/>
    </location>
</feature>
<dbReference type="Proteomes" id="UP000198748">
    <property type="component" value="Unassembled WGS sequence"/>
</dbReference>
<evidence type="ECO:0000313" key="4">
    <source>
        <dbReference type="EMBL" id="SDE44349.1"/>
    </source>
</evidence>
<dbReference type="InterPro" id="IPR025554">
    <property type="entry name" value="DUF4140"/>
</dbReference>
<dbReference type="Pfam" id="PF13715">
    <property type="entry name" value="CarbopepD_reg_2"/>
    <property type="match status" value="1"/>
</dbReference>
<feature type="signal peptide" evidence="1">
    <location>
        <begin position="1"/>
        <end position="22"/>
    </location>
</feature>
<evidence type="ECO:0000256" key="1">
    <source>
        <dbReference type="SAM" id="SignalP"/>
    </source>
</evidence>
<dbReference type="Gene3D" id="2.60.40.1120">
    <property type="entry name" value="Carboxypeptidase-like, regulatory domain"/>
    <property type="match status" value="1"/>
</dbReference>
<proteinExistence type="predicted"/>
<evidence type="ECO:0000259" key="2">
    <source>
        <dbReference type="Pfam" id="PF13598"/>
    </source>
</evidence>
<keyword evidence="1" id="KW-0732">Signal</keyword>
<dbReference type="OrthoDB" id="634585at2"/>